<comment type="caution">
    <text evidence="1">The sequence shown here is derived from an EMBL/GenBank/DDBJ whole genome shotgun (WGS) entry which is preliminary data.</text>
</comment>
<reference evidence="1" key="1">
    <citation type="submission" date="2022-07" db="EMBL/GenBank/DDBJ databases">
        <title>Genome Sequence of Phlebia brevispora.</title>
        <authorList>
            <person name="Buettner E."/>
        </authorList>
    </citation>
    <scope>NUCLEOTIDE SEQUENCE</scope>
    <source>
        <strain evidence="1">MPL23</strain>
    </source>
</reference>
<name>A0ACC1SJ33_9APHY</name>
<keyword evidence="2" id="KW-1185">Reference proteome</keyword>
<accession>A0ACC1SJ33</accession>
<evidence type="ECO:0000313" key="1">
    <source>
        <dbReference type="EMBL" id="KAJ3540737.1"/>
    </source>
</evidence>
<dbReference type="EMBL" id="JANHOG010001236">
    <property type="protein sequence ID" value="KAJ3540737.1"/>
    <property type="molecule type" value="Genomic_DNA"/>
</dbReference>
<protein>
    <submittedName>
        <fullName evidence="1">Uncharacterized protein</fullName>
    </submittedName>
</protein>
<dbReference type="Proteomes" id="UP001148662">
    <property type="component" value="Unassembled WGS sequence"/>
</dbReference>
<gene>
    <name evidence="1" type="ORF">NM688_g6184</name>
</gene>
<proteinExistence type="predicted"/>
<evidence type="ECO:0000313" key="2">
    <source>
        <dbReference type="Proteomes" id="UP001148662"/>
    </source>
</evidence>
<sequence>MSQPKLFSPVQLGRVRLAHRVVLAPLTRQRADAKHVHSELAVEYYEQRASVSGTLLISEGTLVAAKASGVAHVPGIWNDKQIAAWKRITDAVHAKGSYMYCQLWAVGRNVFPDVLEEEGFPYVSASNIPLKELSITPRPLSLEEIKEYVQLFATAAINAVDRAGFDGVEVHCANGYLIDQFIQDVSNNRTDEYGGSVANRCRFALEVIDAVCKAVGEDRTGVRVSPWSEFGDMGMENPEPTFSYFARELVARHPKLAYLHATEPRISGAVDRQGRANESNDFLRDIWSPRPFISAGGFTRESALEVAEEKGDIVAFGRWFISNPDLPLRLRKNIPLTKYNRATFYSPGLAEGYTDYPFAGSLDIRKEELLN</sequence>
<organism evidence="1 2">
    <name type="scientific">Phlebia brevispora</name>
    <dbReference type="NCBI Taxonomy" id="194682"/>
    <lineage>
        <taxon>Eukaryota</taxon>
        <taxon>Fungi</taxon>
        <taxon>Dikarya</taxon>
        <taxon>Basidiomycota</taxon>
        <taxon>Agaricomycotina</taxon>
        <taxon>Agaricomycetes</taxon>
        <taxon>Polyporales</taxon>
        <taxon>Meruliaceae</taxon>
        <taxon>Phlebia</taxon>
    </lineage>
</organism>